<evidence type="ECO:0000256" key="18">
    <source>
        <dbReference type="HAMAP-Rule" id="MF_01631"/>
    </source>
</evidence>
<evidence type="ECO:0000256" key="12">
    <source>
        <dbReference type="ARBA" id="ARBA00023268"/>
    </source>
</evidence>
<feature type="binding site" evidence="18">
    <location>
        <position position="436"/>
    </location>
    <ligand>
        <name>acetyl-CoA</name>
        <dbReference type="ChEBI" id="CHEBI:57288"/>
    </ligand>
</feature>
<keyword evidence="6 18" id="KW-0548">Nucleotidyltransferase</keyword>
<evidence type="ECO:0000256" key="10">
    <source>
        <dbReference type="ARBA" id="ARBA00022960"/>
    </source>
</evidence>
<dbReference type="PANTHER" id="PTHR43584">
    <property type="entry name" value="NUCLEOTIDYL TRANSFERASE"/>
    <property type="match status" value="1"/>
</dbReference>
<dbReference type="Pfam" id="PF12804">
    <property type="entry name" value="NTP_transf_3"/>
    <property type="match status" value="1"/>
</dbReference>
<feature type="binding site" evidence="18">
    <location>
        <begin position="399"/>
        <end position="400"/>
    </location>
    <ligand>
        <name>acetyl-CoA</name>
        <dbReference type="ChEBI" id="CHEBI:57288"/>
    </ligand>
</feature>
<evidence type="ECO:0000256" key="3">
    <source>
        <dbReference type="ARBA" id="ARBA00007947"/>
    </source>
</evidence>
<dbReference type="InterPro" id="IPR001451">
    <property type="entry name" value="Hexapep"/>
</dbReference>
<evidence type="ECO:0000256" key="16">
    <source>
        <dbReference type="ARBA" id="ARBA00048493"/>
    </source>
</evidence>
<evidence type="ECO:0000313" key="20">
    <source>
        <dbReference type="EMBL" id="MBB5057672.1"/>
    </source>
</evidence>
<feature type="binding site" evidence="18">
    <location>
        <position position="79"/>
    </location>
    <ligand>
        <name>UDP-N-acetyl-alpha-D-glucosamine</name>
        <dbReference type="ChEBI" id="CHEBI:57705"/>
    </ligand>
</feature>
<evidence type="ECO:0000313" key="21">
    <source>
        <dbReference type="Proteomes" id="UP000540989"/>
    </source>
</evidence>
<dbReference type="InterPro" id="IPR005882">
    <property type="entry name" value="Bifunctional_GlmU"/>
</dbReference>
<feature type="binding site" evidence="18">
    <location>
        <position position="240"/>
    </location>
    <ligand>
        <name>Mg(2+)</name>
        <dbReference type="ChEBI" id="CHEBI:18420"/>
    </ligand>
</feature>
<dbReference type="PROSITE" id="PS00101">
    <property type="entry name" value="HEXAPEP_TRANSFERASES"/>
    <property type="match status" value="1"/>
</dbReference>
<dbReference type="GO" id="GO:0071555">
    <property type="term" value="P:cell wall organization"/>
    <property type="evidence" value="ECO:0007669"/>
    <property type="project" value="UniProtKB-KW"/>
</dbReference>
<feature type="binding site" evidence="18">
    <location>
        <position position="393"/>
    </location>
    <ligand>
        <name>acetyl-CoA</name>
        <dbReference type="ChEBI" id="CHEBI:57288"/>
    </ligand>
</feature>
<feature type="binding site" evidence="18">
    <location>
        <position position="379"/>
    </location>
    <ligand>
        <name>UDP-N-acetyl-alpha-D-glucosamine</name>
        <dbReference type="ChEBI" id="CHEBI:57705"/>
    </ligand>
</feature>
<comment type="caution">
    <text evidence="18">Lacks conserved residue(s) required for the propagation of feature annotation.</text>
</comment>
<feature type="binding site" evidence="18">
    <location>
        <position position="182"/>
    </location>
    <ligand>
        <name>UDP-N-acetyl-alpha-D-glucosamine</name>
        <dbReference type="ChEBI" id="CHEBI:57705"/>
    </ligand>
</feature>
<comment type="catalytic activity">
    <reaction evidence="15 18">
        <text>alpha-D-glucosamine 1-phosphate + acetyl-CoA = N-acetyl-alpha-D-glucosamine 1-phosphate + CoA + H(+)</text>
        <dbReference type="Rhea" id="RHEA:13725"/>
        <dbReference type="ChEBI" id="CHEBI:15378"/>
        <dbReference type="ChEBI" id="CHEBI:57287"/>
        <dbReference type="ChEBI" id="CHEBI:57288"/>
        <dbReference type="ChEBI" id="CHEBI:57776"/>
        <dbReference type="ChEBI" id="CHEBI:58516"/>
        <dbReference type="EC" id="2.3.1.157"/>
    </reaction>
</comment>
<comment type="pathway">
    <text evidence="18">Nucleotide-sugar biosynthesis; UDP-N-acetyl-alpha-D-glucosamine biosynthesis; N-acetyl-alpha-D-glucosamine 1-phosphate from alpha-D-glucosamine 6-phosphate (route II): step 2/2.</text>
</comment>
<organism evidence="20 21">
    <name type="scientific">Granulicella aggregans</name>
    <dbReference type="NCBI Taxonomy" id="474949"/>
    <lineage>
        <taxon>Bacteria</taxon>
        <taxon>Pseudomonadati</taxon>
        <taxon>Acidobacteriota</taxon>
        <taxon>Terriglobia</taxon>
        <taxon>Terriglobales</taxon>
        <taxon>Acidobacteriaceae</taxon>
        <taxon>Granulicella</taxon>
    </lineage>
</organism>
<comment type="subunit">
    <text evidence="18">Homotrimer.</text>
</comment>
<feature type="binding site" evidence="18">
    <location>
        <position position="27"/>
    </location>
    <ligand>
        <name>UDP-N-acetyl-alpha-D-glucosamine</name>
        <dbReference type="ChEBI" id="CHEBI:57705"/>
    </ligand>
</feature>
<accession>A0A7W7ZDA5</accession>
<evidence type="ECO:0000256" key="11">
    <source>
        <dbReference type="ARBA" id="ARBA00022984"/>
    </source>
</evidence>
<keyword evidence="21" id="KW-1185">Reference proteome</keyword>
<dbReference type="GO" id="GO:0016020">
    <property type="term" value="C:membrane"/>
    <property type="evidence" value="ECO:0007669"/>
    <property type="project" value="GOC"/>
</dbReference>
<dbReference type="InterPro" id="IPR050065">
    <property type="entry name" value="GlmU-like"/>
</dbReference>
<keyword evidence="12 18" id="KW-0511">Multifunctional enzyme</keyword>
<dbReference type="AlphaFoldDB" id="A0A7W7ZDA5"/>
<dbReference type="GO" id="GO:0005737">
    <property type="term" value="C:cytoplasm"/>
    <property type="evidence" value="ECO:0007669"/>
    <property type="project" value="UniProtKB-SubCell"/>
</dbReference>
<evidence type="ECO:0000256" key="15">
    <source>
        <dbReference type="ARBA" id="ARBA00048247"/>
    </source>
</evidence>
<feature type="binding site" evidence="18">
    <location>
        <position position="113"/>
    </location>
    <ligand>
        <name>Mg(2+)</name>
        <dbReference type="ChEBI" id="CHEBI:18420"/>
    </ligand>
</feature>
<dbReference type="GO" id="GO:0009252">
    <property type="term" value="P:peptidoglycan biosynthetic process"/>
    <property type="evidence" value="ECO:0007669"/>
    <property type="project" value="UniProtKB-UniRule"/>
</dbReference>
<dbReference type="CDD" id="cd02540">
    <property type="entry name" value="GT2_GlmU_N_bac"/>
    <property type="match status" value="1"/>
</dbReference>
<evidence type="ECO:0000256" key="5">
    <source>
        <dbReference type="ARBA" id="ARBA00022679"/>
    </source>
</evidence>
<keyword evidence="13 18" id="KW-0012">Acyltransferase</keyword>
<keyword evidence="4 18" id="KW-0963">Cytoplasm</keyword>
<dbReference type="HAMAP" id="MF_01631">
    <property type="entry name" value="GlmU"/>
    <property type="match status" value="1"/>
</dbReference>
<dbReference type="EMBL" id="JACHIP010000003">
    <property type="protein sequence ID" value="MBB5057672.1"/>
    <property type="molecule type" value="Genomic_DNA"/>
</dbReference>
<dbReference type="GO" id="GO:0006048">
    <property type="term" value="P:UDP-N-acetylglucosamine biosynthetic process"/>
    <property type="evidence" value="ECO:0007669"/>
    <property type="project" value="UniProtKB-UniPathway"/>
</dbReference>
<dbReference type="GO" id="GO:0008360">
    <property type="term" value="P:regulation of cell shape"/>
    <property type="evidence" value="ECO:0007669"/>
    <property type="project" value="UniProtKB-KW"/>
</dbReference>
<dbReference type="UniPathway" id="UPA00113">
    <property type="reaction ID" value="UER00532"/>
</dbReference>
<dbReference type="GO" id="GO:0000902">
    <property type="term" value="P:cell morphogenesis"/>
    <property type="evidence" value="ECO:0007669"/>
    <property type="project" value="UniProtKB-UniRule"/>
</dbReference>
<comment type="caution">
    <text evidence="20">The sequence shown here is derived from an EMBL/GenBank/DDBJ whole genome shotgun (WGS) entry which is preliminary data.</text>
</comment>
<feature type="binding site" evidence="18">
    <location>
        <position position="150"/>
    </location>
    <ligand>
        <name>UDP-N-acetyl-alpha-D-glucosamine</name>
        <dbReference type="ChEBI" id="CHEBI:57705"/>
    </ligand>
</feature>
<dbReference type="SUPFAM" id="SSF51161">
    <property type="entry name" value="Trimeric LpxA-like enzymes"/>
    <property type="match status" value="1"/>
</dbReference>
<evidence type="ECO:0000256" key="7">
    <source>
        <dbReference type="ARBA" id="ARBA00022723"/>
    </source>
</evidence>
<dbReference type="InterPro" id="IPR011004">
    <property type="entry name" value="Trimer_LpxA-like_sf"/>
</dbReference>
<dbReference type="GO" id="GO:0003977">
    <property type="term" value="F:UDP-N-acetylglucosamine diphosphorylase activity"/>
    <property type="evidence" value="ECO:0007669"/>
    <property type="project" value="UniProtKB-UniRule"/>
</dbReference>
<evidence type="ECO:0000256" key="2">
    <source>
        <dbReference type="ARBA" id="ARBA00007707"/>
    </source>
</evidence>
<dbReference type="GO" id="GO:0000287">
    <property type="term" value="F:magnesium ion binding"/>
    <property type="evidence" value="ECO:0007669"/>
    <property type="project" value="UniProtKB-UniRule"/>
</dbReference>
<evidence type="ECO:0000256" key="13">
    <source>
        <dbReference type="ARBA" id="ARBA00023315"/>
    </source>
</evidence>
<keyword evidence="5 18" id="KW-0808">Transferase</keyword>
<feature type="binding site" evidence="18">
    <location>
        <begin position="84"/>
        <end position="85"/>
    </location>
    <ligand>
        <name>UDP-N-acetyl-alpha-D-glucosamine</name>
        <dbReference type="ChEBI" id="CHEBI:57705"/>
    </ligand>
</feature>
<proteinExistence type="inferred from homology"/>
<comment type="pathway">
    <text evidence="18">Bacterial outer membrane biogenesis; LPS lipid A biosynthesis.</text>
</comment>
<dbReference type="Proteomes" id="UP000540989">
    <property type="component" value="Unassembled WGS sequence"/>
</dbReference>
<keyword evidence="10 18" id="KW-0133">Cell shape</keyword>
<dbReference type="GO" id="GO:0009245">
    <property type="term" value="P:lipid A biosynthetic process"/>
    <property type="evidence" value="ECO:0007669"/>
    <property type="project" value="UniProtKB-UniRule"/>
</dbReference>
<feature type="binding site" evidence="18">
    <location>
        <position position="240"/>
    </location>
    <ligand>
        <name>UDP-N-acetyl-alpha-D-glucosamine</name>
        <dbReference type="ChEBI" id="CHEBI:57705"/>
    </ligand>
</feature>
<dbReference type="InterPro" id="IPR038009">
    <property type="entry name" value="GlmU_C_LbH"/>
</dbReference>
<reference evidence="20 21" key="1">
    <citation type="submission" date="2020-08" db="EMBL/GenBank/DDBJ databases">
        <title>Genomic Encyclopedia of Type Strains, Phase IV (KMG-V): Genome sequencing to study the core and pangenomes of soil and plant-associated prokaryotes.</title>
        <authorList>
            <person name="Whitman W."/>
        </authorList>
    </citation>
    <scope>NUCLEOTIDE SEQUENCE [LARGE SCALE GENOMIC DNA]</scope>
    <source>
        <strain evidence="20 21">M8UP14</strain>
    </source>
</reference>
<feature type="binding site" evidence="18">
    <location>
        <position position="167"/>
    </location>
    <ligand>
        <name>UDP-N-acetyl-alpha-D-glucosamine</name>
        <dbReference type="ChEBI" id="CHEBI:57705"/>
    </ligand>
</feature>
<keyword evidence="11 18" id="KW-0573">Peptidoglycan synthesis</keyword>
<feature type="binding site" evidence="18">
    <location>
        <position position="364"/>
    </location>
    <ligand>
        <name>UDP-N-acetyl-alpha-D-glucosamine</name>
        <dbReference type="ChEBI" id="CHEBI:57705"/>
    </ligand>
</feature>
<feature type="active site" description="Proton acceptor" evidence="18">
    <location>
        <position position="376"/>
    </location>
</feature>
<evidence type="ECO:0000256" key="9">
    <source>
        <dbReference type="ARBA" id="ARBA00022842"/>
    </source>
</evidence>
<sequence length="474" mass="50033">MPLETSDLAIVIMAAGKGTRLKSKRPKVLHEISGRSLLLHVIAAAKSLVPANRIYCVIGHEADQVRHAVAHTGVHFILQAEQRGTGHALQIAKAHFAATGDVIPQNLIVLSGDAPLIRPETLQALSTFHAEQHASMTILTAVPSDPTGYGRVIRANPDAPDVTAIVEQKSLSPEQKNAPEINSGIYCFNTSALFAKLDLLSTNNAHGEYYLTDVAALLVADKQRVVAIQASSVDEVLGANTIAEMMHLDAAMRLATAHRLMAEGVTIFRPDTCVIDAEVQIAPDTIIEPYVQILGATRVGSDCRIRSYSVIHSSELGEGVLVRNGCILDHATIGDGAILGPYAHLRPESIIGPAAHVGNFCETKKITLGAGSKANHLTYLGDAIIGAGVNIGAGVITCNYDGVHKNTTTIGDHSFIGSDSTLVAPVTVGEGAYVAAGSCITDDVPSDALAFGRARQVTKSGWAATRRETIRANK</sequence>
<dbReference type="PANTHER" id="PTHR43584:SF3">
    <property type="entry name" value="BIFUNCTIONAL PROTEIN GLMU"/>
    <property type="match status" value="1"/>
</dbReference>
<feature type="binding site" evidence="18">
    <location>
        <position position="346"/>
    </location>
    <ligand>
        <name>UDP-N-acetyl-alpha-D-glucosamine</name>
        <dbReference type="ChEBI" id="CHEBI:57705"/>
    </ligand>
</feature>
<dbReference type="CDD" id="cd03353">
    <property type="entry name" value="LbH_GlmU_C"/>
    <property type="match status" value="1"/>
</dbReference>
<comment type="catalytic activity">
    <reaction evidence="16 18">
        <text>N-acetyl-alpha-D-glucosamine 1-phosphate + UTP + H(+) = UDP-N-acetyl-alpha-D-glucosamine + diphosphate</text>
        <dbReference type="Rhea" id="RHEA:13509"/>
        <dbReference type="ChEBI" id="CHEBI:15378"/>
        <dbReference type="ChEBI" id="CHEBI:33019"/>
        <dbReference type="ChEBI" id="CHEBI:46398"/>
        <dbReference type="ChEBI" id="CHEBI:57705"/>
        <dbReference type="ChEBI" id="CHEBI:57776"/>
        <dbReference type="EC" id="2.7.7.23"/>
    </reaction>
</comment>
<feature type="binding site" evidence="18">
    <location>
        <begin position="111"/>
        <end position="113"/>
    </location>
    <ligand>
        <name>UDP-N-acetyl-alpha-D-glucosamine</name>
        <dbReference type="ChEBI" id="CHEBI:57705"/>
    </ligand>
</feature>
<dbReference type="GO" id="GO:0019134">
    <property type="term" value="F:glucosamine-1-phosphate N-acetyltransferase activity"/>
    <property type="evidence" value="ECO:0007669"/>
    <property type="project" value="UniProtKB-UniRule"/>
</dbReference>
<feature type="binding site" evidence="18">
    <location>
        <position position="453"/>
    </location>
    <ligand>
        <name>acetyl-CoA</name>
        <dbReference type="ChEBI" id="CHEBI:57288"/>
    </ligand>
</feature>
<evidence type="ECO:0000256" key="8">
    <source>
        <dbReference type="ARBA" id="ARBA00022737"/>
    </source>
</evidence>
<evidence type="ECO:0000259" key="19">
    <source>
        <dbReference type="Pfam" id="PF12804"/>
    </source>
</evidence>
<dbReference type="Gene3D" id="3.90.550.10">
    <property type="entry name" value="Spore Coat Polysaccharide Biosynthesis Protein SpsA, Chain A"/>
    <property type="match status" value="1"/>
</dbReference>
<feature type="binding site" evidence="18">
    <location>
        <position position="418"/>
    </location>
    <ligand>
        <name>acetyl-CoA</name>
        <dbReference type="ChEBI" id="CHEBI:57288"/>
    </ligand>
</feature>
<protein>
    <recommendedName>
        <fullName evidence="18">Bifunctional protein GlmU</fullName>
    </recommendedName>
    <domain>
        <recommendedName>
            <fullName evidence="18">UDP-N-acetylglucosamine pyrophosphorylase</fullName>
            <ecNumber evidence="18">2.7.7.23</ecNumber>
        </recommendedName>
        <alternativeName>
            <fullName evidence="18">N-acetylglucosamine-1-phosphate uridyltransferase</fullName>
        </alternativeName>
    </domain>
    <domain>
        <recommendedName>
            <fullName evidence="18">Glucosamine-1-phosphate N-acetyltransferase</fullName>
            <ecNumber evidence="18">2.3.1.157</ecNumber>
        </recommendedName>
    </domain>
</protein>
<comment type="similarity">
    <text evidence="3 18">In the N-terminal section; belongs to the N-acetylglucosamine-1-phosphate uridyltransferase family.</text>
</comment>
<comment type="subcellular location">
    <subcellularLocation>
        <location evidence="1 18">Cytoplasm</location>
    </subcellularLocation>
</comment>
<feature type="region of interest" description="N-acetyltransferase" evidence="18">
    <location>
        <begin position="264"/>
        <end position="474"/>
    </location>
</feature>
<dbReference type="Gene3D" id="2.160.10.10">
    <property type="entry name" value="Hexapeptide repeat proteins"/>
    <property type="match status" value="1"/>
</dbReference>
<keyword evidence="9 18" id="KW-0460">Magnesium</keyword>
<evidence type="ECO:0000256" key="17">
    <source>
        <dbReference type="ARBA" id="ARBA00049628"/>
    </source>
</evidence>
<dbReference type="EC" id="2.3.1.157" evidence="18"/>
<evidence type="ECO:0000256" key="4">
    <source>
        <dbReference type="ARBA" id="ARBA00022490"/>
    </source>
</evidence>
<comment type="cofactor">
    <cofactor evidence="18">
        <name>Mg(2+)</name>
        <dbReference type="ChEBI" id="CHEBI:18420"/>
    </cofactor>
    <text evidence="18">Binds 1 Mg(2+) ion per subunit.</text>
</comment>
<name>A0A7W7ZDA5_9BACT</name>
<dbReference type="InterPro" id="IPR025877">
    <property type="entry name" value="MobA-like_NTP_Trfase"/>
</dbReference>
<dbReference type="SUPFAM" id="SSF53448">
    <property type="entry name" value="Nucleotide-diphospho-sugar transferases"/>
    <property type="match status" value="1"/>
</dbReference>
<dbReference type="UniPathway" id="UPA00973"/>
<evidence type="ECO:0000256" key="6">
    <source>
        <dbReference type="ARBA" id="ARBA00022695"/>
    </source>
</evidence>
<comment type="similarity">
    <text evidence="2 18">In the C-terminal section; belongs to the transferase hexapeptide repeat family.</text>
</comment>
<feature type="region of interest" description="Pyrophosphorylase" evidence="18">
    <location>
        <begin position="1"/>
        <end position="242"/>
    </location>
</feature>
<gene>
    <name evidence="18" type="primary">glmU</name>
    <name evidence="20" type="ORF">HDF16_002378</name>
</gene>
<keyword evidence="7 18" id="KW-0479">Metal-binding</keyword>
<dbReference type="InterPro" id="IPR029044">
    <property type="entry name" value="Nucleotide-diphossugar_trans"/>
</dbReference>
<dbReference type="InterPro" id="IPR018357">
    <property type="entry name" value="Hexapep_transf_CS"/>
</dbReference>
<keyword evidence="8 18" id="KW-0677">Repeat</keyword>
<feature type="region of interest" description="Linker" evidence="18">
    <location>
        <begin position="243"/>
        <end position="263"/>
    </location>
</feature>
<dbReference type="EC" id="2.7.7.23" evidence="18"/>
<comment type="function">
    <text evidence="17 18">Catalyzes the last two sequential reactions in the de novo biosynthetic pathway for UDP-N-acetylglucosamine (UDP-GlcNAc). The C-terminal domain catalyzes the transfer of acetyl group from acetyl coenzyme A to glucosamine-1-phosphate (GlcN-1-P) to produce N-acetylglucosamine-1-phosphate (GlcNAc-1-P), which is converted into UDP-GlcNAc by the transfer of uridine 5-monophosphate (from uridine 5-triphosphate), a reaction catalyzed by the N-terminal domain.</text>
</comment>
<feature type="binding site" evidence="18">
    <location>
        <position position="390"/>
    </location>
    <ligand>
        <name>UDP-N-acetyl-alpha-D-glucosamine</name>
        <dbReference type="ChEBI" id="CHEBI:57705"/>
    </ligand>
</feature>
<feature type="domain" description="MobA-like NTP transferase" evidence="19">
    <location>
        <begin position="11"/>
        <end position="140"/>
    </location>
</feature>
<evidence type="ECO:0000256" key="1">
    <source>
        <dbReference type="ARBA" id="ARBA00004496"/>
    </source>
</evidence>
<keyword evidence="14 18" id="KW-0961">Cell wall biogenesis/degradation</keyword>
<evidence type="ECO:0000256" key="14">
    <source>
        <dbReference type="ARBA" id="ARBA00023316"/>
    </source>
</evidence>
<comment type="pathway">
    <text evidence="18">Nucleotide-sugar biosynthesis; UDP-N-acetyl-alpha-D-glucosamine biosynthesis; UDP-N-acetyl-alpha-D-glucosamine from N-acetyl-alpha-D-glucosamine 1-phosphate: step 1/1.</text>
</comment>
<dbReference type="Pfam" id="PF00132">
    <property type="entry name" value="Hexapep"/>
    <property type="match status" value="3"/>
</dbReference>
<dbReference type="NCBIfam" id="TIGR01173">
    <property type="entry name" value="glmU"/>
    <property type="match status" value="1"/>
</dbReference>